<evidence type="ECO:0000313" key="3">
    <source>
        <dbReference type="Proteomes" id="UP001050808"/>
    </source>
</evidence>
<dbReference type="EMBL" id="BNDY01000017">
    <property type="protein sequence ID" value="GHI39963.1"/>
    <property type="molecule type" value="Genomic_DNA"/>
</dbReference>
<feature type="transmembrane region" description="Helical" evidence="1">
    <location>
        <begin position="15"/>
        <end position="38"/>
    </location>
</feature>
<keyword evidence="1" id="KW-0472">Membrane</keyword>
<sequence>MTSLDLSQATDMGRWWIFIGGAAWVACAAGLAAADLAAYRRRVTTPARCIHVENEPGGIVRHTLERLPVANEKKLATLRTKSQAVRPGGVLKISYDPKHAHEVFLADRHPRIARLRGEILIAAIGCAQILYILIRWGLS</sequence>
<proteinExistence type="predicted"/>
<dbReference type="Proteomes" id="UP001050808">
    <property type="component" value="Unassembled WGS sequence"/>
</dbReference>
<evidence type="ECO:0008006" key="4">
    <source>
        <dbReference type="Google" id="ProtNLM"/>
    </source>
</evidence>
<protein>
    <recommendedName>
        <fullName evidence="4">DUF3592 domain-containing protein</fullName>
    </recommendedName>
</protein>
<dbReference type="RefSeq" id="WP_226599071.1">
    <property type="nucleotide sequence ID" value="NZ_BNDY01000017.1"/>
</dbReference>
<accession>A0ABQ3QRR1</accession>
<reference evidence="2" key="1">
    <citation type="submission" date="2024-05" db="EMBL/GenBank/DDBJ databases">
        <title>Whole genome shotgun sequence of Streptomyces violascens NBRC 12920.</title>
        <authorList>
            <person name="Komaki H."/>
            <person name="Tamura T."/>
        </authorList>
    </citation>
    <scope>NUCLEOTIDE SEQUENCE</scope>
    <source>
        <strain evidence="2">NBRC 12920</strain>
    </source>
</reference>
<keyword evidence="1" id="KW-0812">Transmembrane</keyword>
<feature type="transmembrane region" description="Helical" evidence="1">
    <location>
        <begin position="119"/>
        <end position="138"/>
    </location>
</feature>
<evidence type="ECO:0000313" key="2">
    <source>
        <dbReference type="EMBL" id="GHI39963.1"/>
    </source>
</evidence>
<organism evidence="2 3">
    <name type="scientific">Streptomyces violascens</name>
    <dbReference type="NCBI Taxonomy" id="67381"/>
    <lineage>
        <taxon>Bacteria</taxon>
        <taxon>Bacillati</taxon>
        <taxon>Actinomycetota</taxon>
        <taxon>Actinomycetes</taxon>
        <taxon>Kitasatosporales</taxon>
        <taxon>Streptomycetaceae</taxon>
        <taxon>Streptomyces</taxon>
    </lineage>
</organism>
<evidence type="ECO:0000256" key="1">
    <source>
        <dbReference type="SAM" id="Phobius"/>
    </source>
</evidence>
<name>A0ABQ3QRR1_9ACTN</name>
<keyword evidence="1" id="KW-1133">Transmembrane helix</keyword>
<gene>
    <name evidence="2" type="ORF">Sviol_43710</name>
</gene>
<comment type="caution">
    <text evidence="2">The sequence shown here is derived from an EMBL/GenBank/DDBJ whole genome shotgun (WGS) entry which is preliminary data.</text>
</comment>
<keyword evidence="3" id="KW-1185">Reference proteome</keyword>